<feature type="signal peptide" evidence="9">
    <location>
        <begin position="1"/>
        <end position="18"/>
    </location>
</feature>
<dbReference type="HOGENOM" id="CLU_048726_1_1_1"/>
<keyword evidence="2 11" id="KW-0645">Protease</keyword>
<dbReference type="GO" id="GO:0006508">
    <property type="term" value="P:proteolysis"/>
    <property type="evidence" value="ECO:0007669"/>
    <property type="project" value="UniProtKB-KW"/>
</dbReference>
<evidence type="ECO:0000256" key="7">
    <source>
        <dbReference type="ARBA" id="ARBA00023049"/>
    </source>
</evidence>
<evidence type="ECO:0000256" key="6">
    <source>
        <dbReference type="ARBA" id="ARBA00022833"/>
    </source>
</evidence>
<evidence type="ECO:0000313" key="11">
    <source>
        <dbReference type="EMBL" id="CCA68065.1"/>
    </source>
</evidence>
<dbReference type="AlphaFoldDB" id="G4T9S2"/>
<dbReference type="Proteomes" id="UP000007148">
    <property type="component" value="Unassembled WGS sequence"/>
</dbReference>
<keyword evidence="8" id="KW-1015">Disulfide bond</keyword>
<dbReference type="EMBL" id="CAFZ01000025">
    <property type="protein sequence ID" value="CCA68065.1"/>
    <property type="molecule type" value="Genomic_DNA"/>
</dbReference>
<evidence type="ECO:0000256" key="3">
    <source>
        <dbReference type="ARBA" id="ARBA00022723"/>
    </source>
</evidence>
<evidence type="ECO:0000256" key="1">
    <source>
        <dbReference type="ARBA" id="ARBA00008721"/>
    </source>
</evidence>
<dbReference type="Pfam" id="PF05572">
    <property type="entry name" value="Peptidase_M43"/>
    <property type="match status" value="1"/>
</dbReference>
<dbReference type="PANTHER" id="PTHR47466">
    <property type="match status" value="1"/>
</dbReference>
<evidence type="ECO:0000259" key="10">
    <source>
        <dbReference type="Pfam" id="PF05572"/>
    </source>
</evidence>
<dbReference type="GO" id="GO:0046872">
    <property type="term" value="F:metal ion binding"/>
    <property type="evidence" value="ECO:0007669"/>
    <property type="project" value="UniProtKB-KW"/>
</dbReference>
<proteinExistence type="inferred from homology"/>
<dbReference type="OrthoDB" id="536211at2759"/>
<evidence type="ECO:0000256" key="2">
    <source>
        <dbReference type="ARBA" id="ARBA00022670"/>
    </source>
</evidence>
<dbReference type="SUPFAM" id="SSF55486">
    <property type="entry name" value="Metalloproteases ('zincins'), catalytic domain"/>
    <property type="match status" value="1"/>
</dbReference>
<keyword evidence="12" id="KW-1185">Reference proteome</keyword>
<dbReference type="eggNOG" id="ENOG502RYKG">
    <property type="taxonomic scope" value="Eukaryota"/>
</dbReference>
<dbReference type="Gene3D" id="3.40.390.10">
    <property type="entry name" value="Collagenase (Catalytic Domain)"/>
    <property type="match status" value="1"/>
</dbReference>
<feature type="domain" description="Peptidase M43 pregnancy-associated plasma-A" evidence="10">
    <location>
        <begin position="201"/>
        <end position="282"/>
    </location>
</feature>
<evidence type="ECO:0000256" key="9">
    <source>
        <dbReference type="SAM" id="SignalP"/>
    </source>
</evidence>
<keyword evidence="3" id="KW-0479">Metal-binding</keyword>
<dbReference type="PANTHER" id="PTHR47466:SF1">
    <property type="entry name" value="METALLOPROTEASE MEP1 (AFU_ORTHOLOGUE AFUA_1G07730)-RELATED"/>
    <property type="match status" value="1"/>
</dbReference>
<keyword evidence="5" id="KW-0378">Hydrolase</keyword>
<keyword evidence="7 11" id="KW-0482">Metalloprotease</keyword>
<dbReference type="GO" id="GO:0008237">
    <property type="term" value="F:metallopeptidase activity"/>
    <property type="evidence" value="ECO:0007669"/>
    <property type="project" value="UniProtKB-KW"/>
</dbReference>
<evidence type="ECO:0000256" key="8">
    <source>
        <dbReference type="ARBA" id="ARBA00023157"/>
    </source>
</evidence>
<comment type="caution">
    <text evidence="11">The sequence shown here is derived from an EMBL/GenBank/DDBJ whole genome shotgun (WGS) entry which is preliminary data.</text>
</comment>
<gene>
    <name evidence="11" type="ORF">PIIN_01932</name>
</gene>
<name>G4T9S2_SERID</name>
<dbReference type="InterPro" id="IPR008754">
    <property type="entry name" value="Peptidase_M43"/>
</dbReference>
<dbReference type="CDD" id="cd04275">
    <property type="entry name" value="ZnMc_pappalysin_like"/>
    <property type="match status" value="1"/>
</dbReference>
<feature type="chain" id="PRO_5003468306" evidence="9">
    <location>
        <begin position="19"/>
        <end position="292"/>
    </location>
</feature>
<organism evidence="11 12">
    <name type="scientific">Serendipita indica (strain DSM 11827)</name>
    <name type="common">Root endophyte fungus</name>
    <name type="synonym">Piriformospora indica</name>
    <dbReference type="NCBI Taxonomy" id="1109443"/>
    <lineage>
        <taxon>Eukaryota</taxon>
        <taxon>Fungi</taxon>
        <taxon>Dikarya</taxon>
        <taxon>Basidiomycota</taxon>
        <taxon>Agaricomycotina</taxon>
        <taxon>Agaricomycetes</taxon>
        <taxon>Sebacinales</taxon>
        <taxon>Serendipitaceae</taxon>
        <taxon>Serendipita</taxon>
    </lineage>
</organism>
<keyword evidence="6" id="KW-0862">Zinc</keyword>
<dbReference type="STRING" id="1109443.G4T9S2"/>
<protein>
    <submittedName>
        <fullName evidence="11">Related to metalloprotease MEP1</fullName>
    </submittedName>
</protein>
<evidence type="ECO:0000256" key="4">
    <source>
        <dbReference type="ARBA" id="ARBA00022729"/>
    </source>
</evidence>
<dbReference type="InParanoid" id="G4T9S2"/>
<sequence length="292" mass="32142">MRFLSLFLSLLALPFAVAAPLANETTTDGDVEAHGCNNTLTAEEASEIEARIESELARADLPDFLSDSSRTAPIRVEWHIIAPSATAPGALSNGQVLASISALNTYYSSIGIQFYLGNITRTWNPSWFFLASQGNPLDTSMKNLLHRGTRRTLNVYSVNLGGNPERGYATWPWNVAANLNRDGVVIRYRTVPGGGEPNYSQGKTLVHHVGHWLGLYHVFQGNSCGGPGDYVLDTPPQLTASFGCPNFKNTCPGGGPDSIRNFMDMTYDWCKYLFTYRQGVRARQLAWIYRGL</sequence>
<evidence type="ECO:0000256" key="5">
    <source>
        <dbReference type="ARBA" id="ARBA00022801"/>
    </source>
</evidence>
<comment type="similarity">
    <text evidence="1">Belongs to the peptidase M43B family.</text>
</comment>
<keyword evidence="4 9" id="KW-0732">Signal</keyword>
<dbReference type="InterPro" id="IPR024079">
    <property type="entry name" value="MetalloPept_cat_dom_sf"/>
</dbReference>
<evidence type="ECO:0000313" key="12">
    <source>
        <dbReference type="Proteomes" id="UP000007148"/>
    </source>
</evidence>
<accession>G4T9S2</accession>
<reference evidence="11 12" key="1">
    <citation type="journal article" date="2011" name="PLoS Pathog.">
        <title>Endophytic Life Strategies Decoded by Genome and Transcriptome Analyses of the Mutualistic Root Symbiont Piriformospora indica.</title>
        <authorList>
            <person name="Zuccaro A."/>
            <person name="Lahrmann U."/>
            <person name="Guldener U."/>
            <person name="Langen G."/>
            <person name="Pfiffi S."/>
            <person name="Biedenkopf D."/>
            <person name="Wong P."/>
            <person name="Samans B."/>
            <person name="Grimm C."/>
            <person name="Basiewicz M."/>
            <person name="Murat C."/>
            <person name="Martin F."/>
            <person name="Kogel K.H."/>
        </authorList>
    </citation>
    <scope>NUCLEOTIDE SEQUENCE [LARGE SCALE GENOMIC DNA]</scope>
    <source>
        <strain evidence="11 12">DSM 11827</strain>
    </source>
</reference>